<evidence type="ECO:0000313" key="6">
    <source>
        <dbReference type="Proteomes" id="UP000681967"/>
    </source>
</evidence>
<comment type="caution">
    <text evidence="2">The sequence shown here is derived from an EMBL/GenBank/DDBJ whole genome shotgun (WGS) entry which is preliminary data.</text>
</comment>
<dbReference type="EMBL" id="CAJOBJ010187099">
    <property type="protein sequence ID" value="CAF4940085.1"/>
    <property type="molecule type" value="Genomic_DNA"/>
</dbReference>
<sequence>YVMKAADDDFENSVESKSSSEPLECEIKVSLQPLRINIDQVIEDLF</sequence>
<protein>
    <submittedName>
        <fullName evidence="2">Uncharacterized protein</fullName>
    </submittedName>
</protein>
<evidence type="ECO:0000313" key="2">
    <source>
        <dbReference type="EMBL" id="CAF4701096.1"/>
    </source>
</evidence>
<dbReference type="Proteomes" id="UP000676336">
    <property type="component" value="Unassembled WGS sequence"/>
</dbReference>
<dbReference type="EMBL" id="CAJOBI010107220">
    <property type="protein sequence ID" value="CAF4616358.1"/>
    <property type="molecule type" value="Genomic_DNA"/>
</dbReference>
<reference evidence="2" key="1">
    <citation type="submission" date="2021-02" db="EMBL/GenBank/DDBJ databases">
        <authorList>
            <person name="Nowell W R."/>
        </authorList>
    </citation>
    <scope>NUCLEOTIDE SEQUENCE</scope>
</reference>
<dbReference type="Proteomes" id="UP000681967">
    <property type="component" value="Unassembled WGS sequence"/>
</dbReference>
<dbReference type="EMBL" id="CAJOBH010118961">
    <property type="protein sequence ID" value="CAF4701096.1"/>
    <property type="molecule type" value="Genomic_DNA"/>
</dbReference>
<dbReference type="Proteomes" id="UP000681720">
    <property type="component" value="Unassembled WGS sequence"/>
</dbReference>
<evidence type="ECO:0000313" key="1">
    <source>
        <dbReference type="EMBL" id="CAF4616358.1"/>
    </source>
</evidence>
<proteinExistence type="predicted"/>
<dbReference type="AlphaFoldDB" id="A0A8S3A4I8"/>
<evidence type="ECO:0000313" key="5">
    <source>
        <dbReference type="EMBL" id="CAF4996563.1"/>
    </source>
</evidence>
<dbReference type="EMBL" id="CAJOBJ010205839">
    <property type="protein sequence ID" value="CAF4996563.1"/>
    <property type="molecule type" value="Genomic_DNA"/>
</dbReference>
<evidence type="ECO:0000313" key="4">
    <source>
        <dbReference type="EMBL" id="CAF4940085.1"/>
    </source>
</evidence>
<name>A0A8S3A4I8_9BILA</name>
<evidence type="ECO:0000313" key="3">
    <source>
        <dbReference type="EMBL" id="CAF4802952.1"/>
    </source>
</evidence>
<gene>
    <name evidence="2" type="ORF">BYL167_LOCUS44095</name>
    <name evidence="3" type="ORF">BYL167_LOCUS48224</name>
    <name evidence="4" type="ORF">GIL414_LOCUS53770</name>
    <name evidence="5" type="ORF">GIL414_LOCUS56979</name>
    <name evidence="1" type="ORF">SMN809_LOCUS39688</name>
</gene>
<accession>A0A8S3A4I8</accession>
<organism evidence="2 6">
    <name type="scientific">Rotaria magnacalcarata</name>
    <dbReference type="NCBI Taxonomy" id="392030"/>
    <lineage>
        <taxon>Eukaryota</taxon>
        <taxon>Metazoa</taxon>
        <taxon>Spiralia</taxon>
        <taxon>Gnathifera</taxon>
        <taxon>Rotifera</taxon>
        <taxon>Eurotatoria</taxon>
        <taxon>Bdelloidea</taxon>
        <taxon>Philodinida</taxon>
        <taxon>Philodinidae</taxon>
        <taxon>Rotaria</taxon>
    </lineage>
</organism>
<feature type="non-terminal residue" evidence="2">
    <location>
        <position position="1"/>
    </location>
</feature>
<dbReference type="EMBL" id="CAJOBH010140542">
    <property type="protein sequence ID" value="CAF4802952.1"/>
    <property type="molecule type" value="Genomic_DNA"/>
</dbReference>